<proteinExistence type="inferred from homology"/>
<feature type="transmembrane region" description="Helical" evidence="1">
    <location>
        <begin position="103"/>
        <end position="120"/>
    </location>
</feature>
<dbReference type="InterPro" id="IPR022270">
    <property type="entry name" value="Blh_diox"/>
</dbReference>
<dbReference type="AlphaFoldDB" id="A0A2T0QZD8"/>
<keyword evidence="1" id="KW-1133">Transmembrane helix</keyword>
<dbReference type="GO" id="GO:0010436">
    <property type="term" value="F:carotenoid dioxygenase activity"/>
    <property type="evidence" value="ECO:0007669"/>
    <property type="project" value="UniProtKB-UniRule"/>
</dbReference>
<comment type="subcellular location">
    <subcellularLocation>
        <location evidence="1">Cell membrane</location>
        <topology evidence="1">Multi-pass membrane protein</topology>
    </subcellularLocation>
</comment>
<feature type="transmembrane region" description="Helical" evidence="1">
    <location>
        <begin position="308"/>
        <end position="328"/>
    </location>
</feature>
<dbReference type="Pfam" id="PF15461">
    <property type="entry name" value="BCD"/>
    <property type="match status" value="1"/>
</dbReference>
<feature type="region of interest" description="Disordered" evidence="2">
    <location>
        <begin position="334"/>
        <end position="394"/>
    </location>
</feature>
<comment type="cofactor">
    <cofactor evidence="1">
        <name>Fe(2+)</name>
        <dbReference type="ChEBI" id="CHEBI:29033"/>
    </cofactor>
</comment>
<comment type="caution">
    <text evidence="1">Lacks conserved residue(s) required for the propagation of feature annotation.</text>
</comment>
<evidence type="ECO:0000256" key="1">
    <source>
        <dbReference type="HAMAP-Rule" id="MF_02093"/>
    </source>
</evidence>
<keyword evidence="1" id="KW-0408">Iron</keyword>
<dbReference type="GO" id="GO:0005506">
    <property type="term" value="F:iron ion binding"/>
    <property type="evidence" value="ECO:0007669"/>
    <property type="project" value="UniProtKB-UniRule"/>
</dbReference>
<dbReference type="EC" id="1.13.11.63" evidence="1"/>
<feature type="transmembrane region" description="Helical" evidence="1">
    <location>
        <begin position="63"/>
        <end position="82"/>
    </location>
</feature>
<keyword evidence="1" id="KW-0560">Oxidoreductase</keyword>
<keyword evidence="4" id="KW-1185">Reference proteome</keyword>
<evidence type="ECO:0000313" key="3">
    <source>
        <dbReference type="EMBL" id="PRY12052.1"/>
    </source>
</evidence>
<dbReference type="GO" id="GO:0003834">
    <property type="term" value="F:beta-carotene 15,15'-dioxygenase activity"/>
    <property type="evidence" value="ECO:0007669"/>
    <property type="project" value="UniProtKB-EC"/>
</dbReference>
<dbReference type="GO" id="GO:0005886">
    <property type="term" value="C:plasma membrane"/>
    <property type="evidence" value="ECO:0007669"/>
    <property type="project" value="UniProtKB-SubCell"/>
</dbReference>
<organism evidence="3 4">
    <name type="scientific">Kineococcus rhizosphaerae</name>
    <dbReference type="NCBI Taxonomy" id="559628"/>
    <lineage>
        <taxon>Bacteria</taxon>
        <taxon>Bacillati</taxon>
        <taxon>Actinomycetota</taxon>
        <taxon>Actinomycetes</taxon>
        <taxon>Kineosporiales</taxon>
        <taxon>Kineosporiaceae</taxon>
        <taxon>Kineococcus</taxon>
    </lineage>
</organism>
<keyword evidence="1" id="KW-0812">Transmembrane</keyword>
<dbReference type="NCBIfam" id="TIGR03753">
    <property type="entry name" value="blh_monoox"/>
    <property type="match status" value="1"/>
</dbReference>
<sequence length="394" mass="39695">MAATPGEVPRVLFIPTRAWRRVLDLPVLVAVVTTVVALVTTAGRSGTAALPAVLTGAGASAGPAGAVLLTVSLLVGLPHGAVDLLRPEVLAPGATARHRRAVTAAYLGGALVVACCWLVSPSPTLLGLLLLAGVHFAAADDGTSRWKAGTGRPSPFRERLPGLVAAGGLPVAVPLGLHGEAVHDVLAGLSGGHASVVVTCARVCAVPVLAAAVAAVVLTLRLRRWSAAVETAALAGLFVLVTPLLAFAVYFGLWHSWRQVARMVAVDAARDRVAPSAALRAFCRTAALPTALTVAAGTVAVLAGGNSVLVVGLALVLCLTVPHSVVVARADGSLRRPRRAGHRPDGATGRRPARVTAGPPAGPAPARRPPAPARARNPAAGSRAAGAARGRTPR</sequence>
<keyword evidence="1" id="KW-0223">Dioxygenase</keyword>
<feature type="transmembrane region" description="Helical" evidence="1">
    <location>
        <begin position="22"/>
        <end position="43"/>
    </location>
</feature>
<comment type="function">
    <text evidence="1">Catalyzes the cleavage of beta-carotene at its central double bond (15,15') to yield two molecules of all-trans-retinal.</text>
</comment>
<dbReference type="GO" id="GO:0004497">
    <property type="term" value="F:monooxygenase activity"/>
    <property type="evidence" value="ECO:0007669"/>
    <property type="project" value="UniProtKB-KW"/>
</dbReference>
<name>A0A2T0QZD8_9ACTN</name>
<comment type="caution">
    <text evidence="3">The sequence shown here is derived from an EMBL/GenBank/DDBJ whole genome shotgun (WGS) entry which is preliminary data.</text>
</comment>
<feature type="transmembrane region" description="Helical" evidence="1">
    <location>
        <begin position="196"/>
        <end position="220"/>
    </location>
</feature>
<keyword evidence="1" id="KW-1003">Cell membrane</keyword>
<reference evidence="3 4" key="1">
    <citation type="submission" date="2018-03" db="EMBL/GenBank/DDBJ databases">
        <title>Genomic Encyclopedia of Archaeal and Bacterial Type Strains, Phase II (KMG-II): from individual species to whole genera.</title>
        <authorList>
            <person name="Goeker M."/>
        </authorList>
    </citation>
    <scope>NUCLEOTIDE SEQUENCE [LARGE SCALE GENOMIC DNA]</scope>
    <source>
        <strain evidence="3 4">DSM 19711</strain>
    </source>
</reference>
<keyword evidence="1" id="KW-0479">Metal-binding</keyword>
<dbReference type="Proteomes" id="UP000238083">
    <property type="component" value="Unassembled WGS sequence"/>
</dbReference>
<protein>
    <recommendedName>
        <fullName evidence="1">Probable beta-carotene 15,15'-dioxygenase</fullName>
        <ecNumber evidence="1">1.13.11.63</ecNumber>
    </recommendedName>
</protein>
<feature type="transmembrane region" description="Helical" evidence="1">
    <location>
        <begin position="232"/>
        <end position="253"/>
    </location>
</feature>
<dbReference type="GO" id="GO:0016121">
    <property type="term" value="P:carotene catabolic process"/>
    <property type="evidence" value="ECO:0007669"/>
    <property type="project" value="UniProtKB-UniRule"/>
</dbReference>
<dbReference type="EMBL" id="PVZF01000011">
    <property type="protein sequence ID" value="PRY12052.1"/>
    <property type="molecule type" value="Genomic_DNA"/>
</dbReference>
<feature type="compositionally biased region" description="Low complexity" evidence="2">
    <location>
        <begin position="373"/>
        <end position="394"/>
    </location>
</feature>
<gene>
    <name evidence="3" type="ORF">CLV37_1118</name>
</gene>
<evidence type="ECO:0000313" key="4">
    <source>
        <dbReference type="Proteomes" id="UP000238083"/>
    </source>
</evidence>
<dbReference type="HAMAP" id="MF_02093">
    <property type="entry name" value="Beta_carotene_diox"/>
    <property type="match status" value="1"/>
</dbReference>
<keyword evidence="3" id="KW-0503">Monooxygenase</keyword>
<accession>A0A2T0QZD8</accession>
<feature type="compositionally biased region" description="Pro residues" evidence="2">
    <location>
        <begin position="360"/>
        <end position="372"/>
    </location>
</feature>
<comment type="catalytic activity">
    <reaction evidence="1">
        <text>all-trans-beta-carotene + O2 = 2 all-trans-retinal</text>
        <dbReference type="Rhea" id="RHEA:32887"/>
        <dbReference type="ChEBI" id="CHEBI:15379"/>
        <dbReference type="ChEBI" id="CHEBI:17579"/>
        <dbReference type="ChEBI" id="CHEBI:17898"/>
        <dbReference type="EC" id="1.13.11.63"/>
    </reaction>
</comment>
<keyword evidence="1" id="KW-0472">Membrane</keyword>
<comment type="similarity">
    <text evidence="1">Belongs to the Brp/Blh beta-carotene diooxygenase family.</text>
</comment>
<evidence type="ECO:0000256" key="2">
    <source>
        <dbReference type="SAM" id="MobiDB-lite"/>
    </source>
</evidence>